<evidence type="ECO:0000313" key="2">
    <source>
        <dbReference type="Proteomes" id="UP000585474"/>
    </source>
</evidence>
<protein>
    <recommendedName>
        <fullName evidence="3">NAD(P)-linked oxidoreductase superfamily protein</fullName>
    </recommendedName>
</protein>
<reference evidence="1 2" key="1">
    <citation type="submission" date="2019-07" db="EMBL/GenBank/DDBJ databases">
        <title>De Novo Assembly of kiwifruit Actinidia rufa.</title>
        <authorList>
            <person name="Sugita-Konishi S."/>
            <person name="Sato K."/>
            <person name="Mori E."/>
            <person name="Abe Y."/>
            <person name="Kisaki G."/>
            <person name="Hamano K."/>
            <person name="Suezawa K."/>
            <person name="Otani M."/>
            <person name="Fukuda T."/>
            <person name="Manabe T."/>
            <person name="Gomi K."/>
            <person name="Tabuchi M."/>
            <person name="Akimitsu K."/>
            <person name="Kataoka I."/>
        </authorList>
    </citation>
    <scope>NUCLEOTIDE SEQUENCE [LARGE SCALE GENOMIC DNA]</scope>
    <source>
        <strain evidence="2">cv. Fuchu</strain>
    </source>
</reference>
<sequence>MENWPQVGALQENKEYFPPAARILVEIERATETEGMQSLSNCFTVILRWGLQRGTSVLPCSVKPDRIRRNIDIFSWCLSADEWNRLNQIEPQVCLFGHFPPNNLSDSGFMPGSGPLQAVHEMEDDVESNS</sequence>
<gene>
    <name evidence="1" type="ORF">Acr_07g0011990</name>
</gene>
<evidence type="ECO:0008006" key="3">
    <source>
        <dbReference type="Google" id="ProtNLM"/>
    </source>
</evidence>
<dbReference type="Gene3D" id="3.20.20.100">
    <property type="entry name" value="NADP-dependent oxidoreductase domain"/>
    <property type="match status" value="1"/>
</dbReference>
<proteinExistence type="predicted"/>
<dbReference type="EMBL" id="BJWL01000007">
    <property type="protein sequence ID" value="GFY91003.1"/>
    <property type="molecule type" value="Genomic_DNA"/>
</dbReference>
<accession>A0A7J0EX87</accession>
<organism evidence="1 2">
    <name type="scientific">Actinidia rufa</name>
    <dbReference type="NCBI Taxonomy" id="165716"/>
    <lineage>
        <taxon>Eukaryota</taxon>
        <taxon>Viridiplantae</taxon>
        <taxon>Streptophyta</taxon>
        <taxon>Embryophyta</taxon>
        <taxon>Tracheophyta</taxon>
        <taxon>Spermatophyta</taxon>
        <taxon>Magnoliopsida</taxon>
        <taxon>eudicotyledons</taxon>
        <taxon>Gunneridae</taxon>
        <taxon>Pentapetalae</taxon>
        <taxon>asterids</taxon>
        <taxon>Ericales</taxon>
        <taxon>Actinidiaceae</taxon>
        <taxon>Actinidia</taxon>
    </lineage>
</organism>
<dbReference type="Proteomes" id="UP000585474">
    <property type="component" value="Unassembled WGS sequence"/>
</dbReference>
<evidence type="ECO:0000313" key="1">
    <source>
        <dbReference type="EMBL" id="GFY91003.1"/>
    </source>
</evidence>
<name>A0A7J0EX87_9ERIC</name>
<dbReference type="AlphaFoldDB" id="A0A7J0EX87"/>
<dbReference type="OrthoDB" id="1644836at2759"/>
<comment type="caution">
    <text evidence="1">The sequence shown here is derived from an EMBL/GenBank/DDBJ whole genome shotgun (WGS) entry which is preliminary data.</text>
</comment>
<keyword evidence="2" id="KW-1185">Reference proteome</keyword>
<dbReference type="SUPFAM" id="SSF51430">
    <property type="entry name" value="NAD(P)-linked oxidoreductase"/>
    <property type="match status" value="1"/>
</dbReference>
<dbReference type="InterPro" id="IPR036812">
    <property type="entry name" value="NAD(P)_OxRdtase_dom_sf"/>
</dbReference>